<protein>
    <submittedName>
        <fullName evidence="2">Rrf2 family transcriptional regulator</fullName>
    </submittedName>
</protein>
<dbReference type="PANTHER" id="PTHR33221:SF9">
    <property type="entry name" value="RRF2 FAMILY PROTEIN"/>
    <property type="match status" value="1"/>
</dbReference>
<evidence type="ECO:0000313" key="3">
    <source>
        <dbReference type="Proteomes" id="UP000245938"/>
    </source>
</evidence>
<dbReference type="PROSITE" id="PS51197">
    <property type="entry name" value="HTH_RRF2_2"/>
    <property type="match status" value="1"/>
</dbReference>
<dbReference type="OrthoDB" id="9808360at2"/>
<gene>
    <name evidence="2" type="ORF">DEX24_02980</name>
</gene>
<sequence>MKYSIMVEYALHSLTYLIDLPKEQPIGIKDLAEFQGLSETYLSKVFGKLSKAGIVKSVPGVKGGYSLASAPDTISFLDVVNAVEGVQPIFQCQNILRHAKESKVETRCADCTVKKTPCIINLTMLAAEQQMHAYLQGKTLAWLHSELDVILSPERRAEIQQFFIK</sequence>
<comment type="caution">
    <text evidence="2">The sequence shown here is derived from an EMBL/GenBank/DDBJ whole genome shotgun (WGS) entry which is preliminary data.</text>
</comment>
<dbReference type="PANTHER" id="PTHR33221">
    <property type="entry name" value="WINGED HELIX-TURN-HELIX TRANSCRIPTIONAL REGULATOR, RRF2 FAMILY"/>
    <property type="match status" value="1"/>
</dbReference>
<dbReference type="Pfam" id="PF02082">
    <property type="entry name" value="Rrf2"/>
    <property type="match status" value="1"/>
</dbReference>
<dbReference type="InterPro" id="IPR036388">
    <property type="entry name" value="WH-like_DNA-bd_sf"/>
</dbReference>
<dbReference type="RefSeq" id="WP_109304920.1">
    <property type="nucleotide sequence ID" value="NZ_BJUF01000046.1"/>
</dbReference>
<dbReference type="InterPro" id="IPR030489">
    <property type="entry name" value="TR_Rrf2-type_CS"/>
</dbReference>
<dbReference type="CDD" id="cd00090">
    <property type="entry name" value="HTH_ARSR"/>
    <property type="match status" value="1"/>
</dbReference>
<reference evidence="2 3" key="1">
    <citation type="submission" date="2018-05" db="EMBL/GenBank/DDBJ databases">
        <title>Kurthia sibirica genome sequence.</title>
        <authorList>
            <person name="Maclea K.S."/>
            <person name="Goen A.E."/>
        </authorList>
    </citation>
    <scope>NUCLEOTIDE SEQUENCE [LARGE SCALE GENOMIC DNA]</scope>
    <source>
        <strain evidence="2 3">ATCC 49154</strain>
    </source>
</reference>
<dbReference type="InterPro" id="IPR036390">
    <property type="entry name" value="WH_DNA-bd_sf"/>
</dbReference>
<dbReference type="Proteomes" id="UP000245938">
    <property type="component" value="Unassembled WGS sequence"/>
</dbReference>
<dbReference type="EMBL" id="QFVR01000003">
    <property type="protein sequence ID" value="PWI26315.1"/>
    <property type="molecule type" value="Genomic_DNA"/>
</dbReference>
<evidence type="ECO:0000256" key="1">
    <source>
        <dbReference type="ARBA" id="ARBA00023125"/>
    </source>
</evidence>
<dbReference type="GO" id="GO:0003677">
    <property type="term" value="F:DNA binding"/>
    <property type="evidence" value="ECO:0007669"/>
    <property type="project" value="UniProtKB-KW"/>
</dbReference>
<name>A0A2U3APD6_9BACL</name>
<evidence type="ECO:0000313" key="2">
    <source>
        <dbReference type="EMBL" id="PWI26315.1"/>
    </source>
</evidence>
<dbReference type="GO" id="GO:0003700">
    <property type="term" value="F:DNA-binding transcription factor activity"/>
    <property type="evidence" value="ECO:0007669"/>
    <property type="project" value="TreeGrafter"/>
</dbReference>
<dbReference type="SUPFAM" id="SSF46785">
    <property type="entry name" value="Winged helix' DNA-binding domain"/>
    <property type="match status" value="1"/>
</dbReference>
<dbReference type="PROSITE" id="PS01332">
    <property type="entry name" value="HTH_RRF2_1"/>
    <property type="match status" value="1"/>
</dbReference>
<keyword evidence="1" id="KW-0238">DNA-binding</keyword>
<dbReference type="GO" id="GO:0005829">
    <property type="term" value="C:cytosol"/>
    <property type="evidence" value="ECO:0007669"/>
    <property type="project" value="TreeGrafter"/>
</dbReference>
<dbReference type="InterPro" id="IPR000944">
    <property type="entry name" value="Tscrpt_reg_Rrf2"/>
</dbReference>
<keyword evidence="3" id="KW-1185">Reference proteome</keyword>
<dbReference type="InterPro" id="IPR011991">
    <property type="entry name" value="ArsR-like_HTH"/>
</dbReference>
<accession>A0A2U3APD6</accession>
<dbReference type="AlphaFoldDB" id="A0A2U3APD6"/>
<dbReference type="Gene3D" id="1.10.10.10">
    <property type="entry name" value="Winged helix-like DNA-binding domain superfamily/Winged helix DNA-binding domain"/>
    <property type="match status" value="1"/>
</dbReference>
<proteinExistence type="predicted"/>
<dbReference type="NCBIfam" id="TIGR00738">
    <property type="entry name" value="rrf2_super"/>
    <property type="match status" value="1"/>
</dbReference>
<organism evidence="2 3">
    <name type="scientific">Kurthia sibirica</name>
    <dbReference type="NCBI Taxonomy" id="202750"/>
    <lineage>
        <taxon>Bacteria</taxon>
        <taxon>Bacillati</taxon>
        <taxon>Bacillota</taxon>
        <taxon>Bacilli</taxon>
        <taxon>Bacillales</taxon>
        <taxon>Caryophanaceae</taxon>
        <taxon>Kurthia</taxon>
    </lineage>
</organism>